<keyword evidence="3" id="KW-1185">Reference proteome</keyword>
<organism evidence="2 3">
    <name type="scientific">Penicillium steckii</name>
    <dbReference type="NCBI Taxonomy" id="303698"/>
    <lineage>
        <taxon>Eukaryota</taxon>
        <taxon>Fungi</taxon>
        <taxon>Dikarya</taxon>
        <taxon>Ascomycota</taxon>
        <taxon>Pezizomycotina</taxon>
        <taxon>Eurotiomycetes</taxon>
        <taxon>Eurotiomycetidae</taxon>
        <taxon>Eurotiales</taxon>
        <taxon>Aspergillaceae</taxon>
        <taxon>Penicillium</taxon>
    </lineage>
</organism>
<gene>
    <name evidence="2" type="ORF">PENSTE_c026G06709</name>
</gene>
<evidence type="ECO:0000256" key="1">
    <source>
        <dbReference type="SAM" id="SignalP"/>
    </source>
</evidence>
<dbReference type="EMBL" id="MLKD01000026">
    <property type="protein sequence ID" value="OQE15938.1"/>
    <property type="molecule type" value="Genomic_DNA"/>
</dbReference>
<proteinExistence type="predicted"/>
<comment type="caution">
    <text evidence="2">The sequence shown here is derived from an EMBL/GenBank/DDBJ whole genome shotgun (WGS) entry which is preliminary data.</text>
</comment>
<feature type="chain" id="PRO_5012347789" evidence="1">
    <location>
        <begin position="22"/>
        <end position="158"/>
    </location>
</feature>
<evidence type="ECO:0000313" key="2">
    <source>
        <dbReference type="EMBL" id="OQE15938.1"/>
    </source>
</evidence>
<dbReference type="Proteomes" id="UP000191285">
    <property type="component" value="Unassembled WGS sequence"/>
</dbReference>
<dbReference type="OrthoDB" id="4435242at2759"/>
<accession>A0A1V6SPZ2</accession>
<dbReference type="AlphaFoldDB" id="A0A1V6SPZ2"/>
<reference evidence="3" key="1">
    <citation type="journal article" date="2017" name="Nat. Microbiol.">
        <title>Global analysis of biosynthetic gene clusters reveals vast potential of secondary metabolite production in Penicillium species.</title>
        <authorList>
            <person name="Nielsen J.C."/>
            <person name="Grijseels S."/>
            <person name="Prigent S."/>
            <person name="Ji B."/>
            <person name="Dainat J."/>
            <person name="Nielsen K.F."/>
            <person name="Frisvad J.C."/>
            <person name="Workman M."/>
            <person name="Nielsen J."/>
        </authorList>
    </citation>
    <scope>NUCLEOTIDE SEQUENCE [LARGE SCALE GENOMIC DNA]</scope>
    <source>
        <strain evidence="3">IBT 24891</strain>
    </source>
</reference>
<name>A0A1V6SPZ2_9EURO</name>
<protein>
    <submittedName>
        <fullName evidence="2">Uncharacterized protein</fullName>
    </submittedName>
</protein>
<keyword evidence="1" id="KW-0732">Signal</keyword>
<sequence>MQSILTSFVYFLCFMATMVEGLTRYQNTPPSDAIVVHDRQALNDLVKLHPETILHAENGGYYLKNMDEEVVAITHDDLCVELDAAFASIDASDIGDDVQGQGSGSHGSANVTKRNENLACYPNCAHNYCSHPRCFHSATCLSYTNCHVCSSSSRKVCI</sequence>
<evidence type="ECO:0000313" key="3">
    <source>
        <dbReference type="Proteomes" id="UP000191285"/>
    </source>
</evidence>
<feature type="signal peptide" evidence="1">
    <location>
        <begin position="1"/>
        <end position="21"/>
    </location>
</feature>